<dbReference type="InterPro" id="IPR051398">
    <property type="entry name" value="Polysacch_Deacetylase"/>
</dbReference>
<dbReference type="Gene3D" id="3.20.20.370">
    <property type="entry name" value="Glycoside hydrolase/deacetylase"/>
    <property type="match status" value="1"/>
</dbReference>
<dbReference type="EMBL" id="RBAH01000004">
    <property type="protein sequence ID" value="RKN85481.1"/>
    <property type="molecule type" value="Genomic_DNA"/>
</dbReference>
<keyword evidence="2" id="KW-0732">Signal</keyword>
<dbReference type="GO" id="GO:0016810">
    <property type="term" value="F:hydrolase activity, acting on carbon-nitrogen (but not peptide) bonds"/>
    <property type="evidence" value="ECO:0007669"/>
    <property type="project" value="InterPro"/>
</dbReference>
<dbReference type="InterPro" id="IPR011330">
    <property type="entry name" value="Glyco_hydro/deAcase_b/a-brl"/>
</dbReference>
<feature type="domain" description="NodB homology" evidence="3">
    <location>
        <begin position="91"/>
        <end position="286"/>
    </location>
</feature>
<dbReference type="Pfam" id="PF01522">
    <property type="entry name" value="Polysacc_deac_1"/>
    <property type="match status" value="1"/>
</dbReference>
<evidence type="ECO:0000313" key="4">
    <source>
        <dbReference type="EMBL" id="RKN85481.1"/>
    </source>
</evidence>
<gene>
    <name evidence="4" type="ORF">D7M11_07270</name>
</gene>
<dbReference type="GO" id="GO:0005975">
    <property type="term" value="P:carbohydrate metabolic process"/>
    <property type="evidence" value="ECO:0007669"/>
    <property type="project" value="InterPro"/>
</dbReference>
<dbReference type="Proteomes" id="UP000282311">
    <property type="component" value="Unassembled WGS sequence"/>
</dbReference>
<organism evidence="4 5">
    <name type="scientific">Paenibacillus ginsengarvi</name>
    <dbReference type="NCBI Taxonomy" id="400777"/>
    <lineage>
        <taxon>Bacteria</taxon>
        <taxon>Bacillati</taxon>
        <taxon>Bacillota</taxon>
        <taxon>Bacilli</taxon>
        <taxon>Bacillales</taxon>
        <taxon>Paenibacillaceae</taxon>
        <taxon>Paenibacillus</taxon>
    </lineage>
</organism>
<evidence type="ECO:0000313" key="5">
    <source>
        <dbReference type="Proteomes" id="UP000282311"/>
    </source>
</evidence>
<protein>
    <submittedName>
        <fullName evidence="4">Polysaccharide deacetylase family protein</fullName>
    </submittedName>
</protein>
<dbReference type="CDD" id="cd10918">
    <property type="entry name" value="CE4_NodB_like_5s_6s"/>
    <property type="match status" value="1"/>
</dbReference>
<comment type="caution">
    <text evidence="4">The sequence shown here is derived from an EMBL/GenBank/DDBJ whole genome shotgun (WGS) entry which is preliminary data.</text>
</comment>
<evidence type="ECO:0000256" key="1">
    <source>
        <dbReference type="ARBA" id="ARBA00004613"/>
    </source>
</evidence>
<name>A0A3B0CKV6_9BACL</name>
<dbReference type="SUPFAM" id="SSF88713">
    <property type="entry name" value="Glycoside hydrolase/deacetylase"/>
    <property type="match status" value="1"/>
</dbReference>
<dbReference type="PANTHER" id="PTHR34216:SF3">
    <property type="entry name" value="POLY-BETA-1,6-N-ACETYL-D-GLUCOSAMINE N-DEACETYLASE"/>
    <property type="match status" value="1"/>
</dbReference>
<dbReference type="PROSITE" id="PS51677">
    <property type="entry name" value="NODB"/>
    <property type="match status" value="1"/>
</dbReference>
<evidence type="ECO:0000259" key="3">
    <source>
        <dbReference type="PROSITE" id="PS51677"/>
    </source>
</evidence>
<reference evidence="4 5" key="1">
    <citation type="journal article" date="2007" name="Int. J. Syst. Evol. Microbiol.">
        <title>Paenibacillus ginsengarvi sp. nov., isolated from soil from ginseng cultivation.</title>
        <authorList>
            <person name="Yoon M.H."/>
            <person name="Ten L.N."/>
            <person name="Im W.T."/>
        </authorList>
    </citation>
    <scope>NUCLEOTIDE SEQUENCE [LARGE SCALE GENOMIC DNA]</scope>
    <source>
        <strain evidence="4 5">KCTC 13059</strain>
    </source>
</reference>
<dbReference type="RefSeq" id="WP_120746504.1">
    <property type="nucleotide sequence ID" value="NZ_RBAH01000004.1"/>
</dbReference>
<proteinExistence type="predicted"/>
<dbReference type="GO" id="GO:0005576">
    <property type="term" value="C:extracellular region"/>
    <property type="evidence" value="ECO:0007669"/>
    <property type="project" value="UniProtKB-SubCell"/>
</dbReference>
<dbReference type="PANTHER" id="PTHR34216">
    <property type="match status" value="1"/>
</dbReference>
<evidence type="ECO:0000256" key="2">
    <source>
        <dbReference type="ARBA" id="ARBA00022729"/>
    </source>
</evidence>
<dbReference type="OrthoDB" id="9778320at2"/>
<keyword evidence="5" id="KW-1185">Reference proteome</keyword>
<dbReference type="AlphaFoldDB" id="A0A3B0CKV6"/>
<comment type="subcellular location">
    <subcellularLocation>
        <location evidence="1">Secreted</location>
    </subcellularLocation>
</comment>
<accession>A0A3B0CKV6</accession>
<sequence length="286" mass="31836">MKKSTITALLLLLIGITLLLPSLNATRGGAYYSDQVAVLMYHHIHDTDESSSTITSALFEQQLTYMRDKGYQFISLAEFENFMKGGAVPDNAVFVTFDDGYESFYSHAYPILGKFGVPATVFVITDKQDNPQEYQPPYMTPVQVWEMTSARPGIISAQCHTHGMHNDPVTPYMTHRLVIDGAKETEEQYRSRIAADTAACIERMTPLGPEPINALAYPYGVYDRTSAELLKEAGIDFAFTIVPEMATRSRNPLQIPRINAGSPNISPERLHQTILRRIVANPKAAS</sequence>
<dbReference type="InterPro" id="IPR002509">
    <property type="entry name" value="NODB_dom"/>
</dbReference>